<evidence type="ECO:0000313" key="2">
    <source>
        <dbReference type="Proteomes" id="UP001519924"/>
    </source>
</evidence>
<dbReference type="EMBL" id="JAHZUY010000003">
    <property type="protein sequence ID" value="MBW8268299.1"/>
    <property type="molecule type" value="Genomic_DNA"/>
</dbReference>
<dbReference type="InterPro" id="IPR038713">
    <property type="entry name" value="Terminase_Gp1_N_sf"/>
</dbReference>
<dbReference type="RefSeq" id="WP_220115806.1">
    <property type="nucleotide sequence ID" value="NZ_JAHZUY010000003.1"/>
</dbReference>
<keyword evidence="2" id="KW-1185">Reference proteome</keyword>
<evidence type="ECO:0000313" key="1">
    <source>
        <dbReference type="EMBL" id="MBW8268299.1"/>
    </source>
</evidence>
<dbReference type="Proteomes" id="UP001519924">
    <property type="component" value="Unassembled WGS sequence"/>
</dbReference>
<accession>A0ABS7EY82</accession>
<dbReference type="InterPro" id="IPR005335">
    <property type="entry name" value="Terminase_ssu"/>
</dbReference>
<organism evidence="1 2">
    <name type="scientific">Caldovatus aquaticus</name>
    <dbReference type="NCBI Taxonomy" id="2865671"/>
    <lineage>
        <taxon>Bacteria</taxon>
        <taxon>Pseudomonadati</taxon>
        <taxon>Pseudomonadota</taxon>
        <taxon>Alphaproteobacteria</taxon>
        <taxon>Acetobacterales</taxon>
        <taxon>Roseomonadaceae</taxon>
        <taxon>Caldovatus</taxon>
    </lineage>
</organism>
<protein>
    <submittedName>
        <fullName evidence="1">Terminase small subunit</fullName>
    </submittedName>
</protein>
<gene>
    <name evidence="1" type="ORF">K1J50_02245</name>
</gene>
<comment type="caution">
    <text evidence="1">The sequence shown here is derived from an EMBL/GenBank/DDBJ whole genome shotgun (WGS) entry which is preliminary data.</text>
</comment>
<sequence length="139" mass="14912">MSTDLIPHSPPEETEDLPCLPGLTPMQSAFVRCYVQHGDGNATRAALAAGYASSSAHAVGYRLLRKPEVLDAIHRLTLQAVGASAPQALRTMVKLLEHPSGYVRQQAAADLLDRAGFKPPDKHQHLVAGQVSIRIDLGD</sequence>
<dbReference type="Gene3D" id="1.10.10.1400">
    <property type="entry name" value="Terminase, small subunit, N-terminal DNA-binding domain, HTH motif"/>
    <property type="match status" value="1"/>
</dbReference>
<name>A0ABS7EY82_9PROT</name>
<reference evidence="1 2" key="1">
    <citation type="submission" date="2021-08" db="EMBL/GenBank/DDBJ databases">
        <title>Caldovatus sediminis gen. nov., sp. nov., a moderately thermophilic bacterium isolated from a hot spring.</title>
        <authorList>
            <person name="Hu C.-J."/>
            <person name="Li W.-J."/>
            <person name="Xian W.-D."/>
        </authorList>
    </citation>
    <scope>NUCLEOTIDE SEQUENCE [LARGE SCALE GENOMIC DNA]</scope>
    <source>
        <strain evidence="1 2">SYSU G05006</strain>
    </source>
</reference>
<dbReference type="Pfam" id="PF03592">
    <property type="entry name" value="Terminase_2"/>
    <property type="match status" value="1"/>
</dbReference>
<proteinExistence type="predicted"/>